<feature type="compositionally biased region" description="Basic and acidic residues" evidence="2">
    <location>
        <begin position="535"/>
        <end position="589"/>
    </location>
</feature>
<dbReference type="Pfam" id="PF05970">
    <property type="entry name" value="PIF1"/>
    <property type="match status" value="1"/>
</dbReference>
<dbReference type="GO" id="GO:0005524">
    <property type="term" value="F:ATP binding"/>
    <property type="evidence" value="ECO:0007669"/>
    <property type="project" value="UniProtKB-KW"/>
</dbReference>
<dbReference type="GO" id="GO:0006310">
    <property type="term" value="P:DNA recombination"/>
    <property type="evidence" value="ECO:0007669"/>
    <property type="project" value="UniProtKB-KW"/>
</dbReference>
<keyword evidence="1" id="KW-0378">Hydrolase</keyword>
<reference evidence="5" key="1">
    <citation type="submission" date="2021-03" db="EMBL/GenBank/DDBJ databases">
        <authorList>
            <person name="Bekaert M."/>
        </authorList>
    </citation>
    <scope>NUCLEOTIDE SEQUENCE</scope>
</reference>
<keyword evidence="1" id="KW-0234">DNA repair</keyword>
<dbReference type="InterPro" id="IPR027417">
    <property type="entry name" value="P-loop_NTPase"/>
</dbReference>
<comment type="similarity">
    <text evidence="1">Belongs to the helicase family.</text>
</comment>
<dbReference type="Gene3D" id="3.40.50.300">
    <property type="entry name" value="P-loop containing nucleotide triphosphate hydrolases"/>
    <property type="match status" value="1"/>
</dbReference>
<dbReference type="OrthoDB" id="6098332at2759"/>
<dbReference type="EC" id="5.6.2.3" evidence="1"/>
<feature type="compositionally biased region" description="Basic and acidic residues" evidence="2">
    <location>
        <begin position="1024"/>
        <end position="1034"/>
    </location>
</feature>
<dbReference type="PANTHER" id="PTHR47642:SF8">
    <property type="entry name" value="ATP-DEPENDENT DNA HELICASE"/>
    <property type="match status" value="1"/>
</dbReference>
<proteinExistence type="inferred from homology"/>
<feature type="compositionally biased region" description="Basic and acidic residues" evidence="2">
    <location>
        <begin position="501"/>
        <end position="521"/>
    </location>
</feature>
<feature type="compositionally biased region" description="Polar residues" evidence="2">
    <location>
        <begin position="1045"/>
        <end position="1054"/>
    </location>
</feature>
<feature type="region of interest" description="Disordered" evidence="2">
    <location>
        <begin position="385"/>
        <end position="415"/>
    </location>
</feature>
<keyword evidence="1" id="KW-0233">DNA recombination</keyword>
<protein>
    <recommendedName>
        <fullName evidence="1">ATP-dependent DNA helicase</fullName>
        <ecNumber evidence="1">5.6.2.3</ecNumber>
    </recommendedName>
</protein>
<dbReference type="GO" id="GO:0043139">
    <property type="term" value="F:5'-3' DNA helicase activity"/>
    <property type="evidence" value="ECO:0007669"/>
    <property type="project" value="UniProtKB-EC"/>
</dbReference>
<dbReference type="GO" id="GO:0016787">
    <property type="term" value="F:hydrolase activity"/>
    <property type="evidence" value="ECO:0007669"/>
    <property type="project" value="UniProtKB-KW"/>
</dbReference>
<dbReference type="InterPro" id="IPR036691">
    <property type="entry name" value="Endo/exonu/phosph_ase_sf"/>
</dbReference>
<keyword evidence="6" id="KW-1185">Reference proteome</keyword>
<feature type="region of interest" description="Disordered" evidence="2">
    <location>
        <begin position="454"/>
        <end position="599"/>
    </location>
</feature>
<evidence type="ECO:0000259" key="3">
    <source>
        <dbReference type="Pfam" id="PF03372"/>
    </source>
</evidence>
<dbReference type="InterPro" id="IPR010285">
    <property type="entry name" value="DNA_helicase_pif1-like_DEAD"/>
</dbReference>
<keyword evidence="1" id="KW-0227">DNA damage</keyword>
<comment type="cofactor">
    <cofactor evidence="1">
        <name>Mg(2+)</name>
        <dbReference type="ChEBI" id="CHEBI:18420"/>
    </cofactor>
</comment>
<dbReference type="GO" id="GO:0000723">
    <property type="term" value="P:telomere maintenance"/>
    <property type="evidence" value="ECO:0007669"/>
    <property type="project" value="InterPro"/>
</dbReference>
<dbReference type="InterPro" id="IPR051055">
    <property type="entry name" value="PIF1_helicase"/>
</dbReference>
<comment type="caution">
    <text evidence="5">The sequence shown here is derived from an EMBL/GenBank/DDBJ whole genome shotgun (WGS) entry which is preliminary data.</text>
</comment>
<keyword evidence="1" id="KW-0347">Helicase</keyword>
<dbReference type="GO" id="GO:0006281">
    <property type="term" value="P:DNA repair"/>
    <property type="evidence" value="ECO:0007669"/>
    <property type="project" value="UniProtKB-KW"/>
</dbReference>
<feature type="region of interest" description="Disordered" evidence="2">
    <location>
        <begin position="1024"/>
        <end position="1057"/>
    </location>
</feature>
<evidence type="ECO:0000256" key="1">
    <source>
        <dbReference type="RuleBase" id="RU363044"/>
    </source>
</evidence>
<dbReference type="InterPro" id="IPR005135">
    <property type="entry name" value="Endo/exonuclease/phosphatase"/>
</dbReference>
<feature type="domain" description="DNA helicase Pif1-like DEAD-box helicase" evidence="4">
    <location>
        <begin position="1208"/>
        <end position="1427"/>
    </location>
</feature>
<feature type="compositionally biased region" description="Basic and acidic residues" evidence="2">
    <location>
        <begin position="467"/>
        <end position="487"/>
    </location>
</feature>
<keyword evidence="1" id="KW-0067">ATP-binding</keyword>
<comment type="catalytic activity">
    <reaction evidence="1">
        <text>ATP + H2O = ADP + phosphate + H(+)</text>
        <dbReference type="Rhea" id="RHEA:13065"/>
        <dbReference type="ChEBI" id="CHEBI:15377"/>
        <dbReference type="ChEBI" id="CHEBI:15378"/>
        <dbReference type="ChEBI" id="CHEBI:30616"/>
        <dbReference type="ChEBI" id="CHEBI:43474"/>
        <dbReference type="ChEBI" id="CHEBI:456216"/>
        <dbReference type="EC" id="5.6.2.3"/>
    </reaction>
</comment>
<dbReference type="EMBL" id="CAJPWZ010001417">
    <property type="protein sequence ID" value="CAG2214630.1"/>
    <property type="molecule type" value="Genomic_DNA"/>
</dbReference>
<evidence type="ECO:0000256" key="2">
    <source>
        <dbReference type="SAM" id="MobiDB-lite"/>
    </source>
</evidence>
<dbReference type="SUPFAM" id="SSF52540">
    <property type="entry name" value="P-loop containing nucleoside triphosphate hydrolases"/>
    <property type="match status" value="2"/>
</dbReference>
<evidence type="ECO:0000313" key="5">
    <source>
        <dbReference type="EMBL" id="CAG2214630.1"/>
    </source>
</evidence>
<evidence type="ECO:0000313" key="6">
    <source>
        <dbReference type="Proteomes" id="UP000683360"/>
    </source>
</evidence>
<dbReference type="Pfam" id="PF03372">
    <property type="entry name" value="Exo_endo_phos"/>
    <property type="match status" value="1"/>
</dbReference>
<name>A0A8S3S8X5_MYTED</name>
<evidence type="ECO:0000259" key="4">
    <source>
        <dbReference type="Pfam" id="PF05970"/>
    </source>
</evidence>
<accession>A0A8S3S8X5</accession>
<sequence length="1819" mass="210979">MKRIRFTKKPPKIKKIVYDGKRRQTKYVRLDASISSKHEDTVIEKDCGDIFKQKPDISKFERDLRVKSEILCKTEKKSAYTLKNEARKRKNNQIMPLLKPATLTVLSGITVLEKELPLNELPVPVIEILCHLREVIRADATYTYRYDFQVISFNNDNLIFNEYGDSAYFKDEFNNVYTFDFIEIGLDYFLHCINVSSNVLQNEESIKTTIQHLGLSPDLLGKPSLEIVLYCKVMDEGILVNIHSNSNIEENLKTMEDGIKLELCEPLNCRKEEIEGLESSTVDSTSKLENEKILETIYGKNLKLPFNYIIPRKITTDNLQNSLNDCHASTSKDISNSDTIKSSEKRKLWLLKKRQDPIYKSLQQKKDAERKQLKRKYPQVLQKESEYKKKMRQNPEVLQREKEHKQKFANRQKYRKKNDNINVTFVKIQKCYRERKNINKKFANGQKYRKKSVNIKGMDVRLNPEVSQKEKEHKQEIRKRLDVSQKERQHKRDVRLNPEVSQREKEHKQEIRKRPEVSQKERQHKRDVRLNPEVSQREKEHKQEIRKRPEVSQKELQHKRDIRQNPEVSQREKEHKQEIRKRPEVSQKERQHKKDVRLNPGVLHKEKQHKRKHRLIPGILQKENQQKKIRLKANNIEELITKFHKIVTEGPLNICTCCKQLLYKKAVTETSKAKIKKGDNSAALARLIEKCVTGIKSVSGREWIFKTCHGHLKKSKMPPSAAANGMEFPPQGIMRNLNPLEFTFLSPLLPFMKIHKAPVGKQLKIQGNMVVVPSDTVNTVQSLPRLSNNTSTIKAQLKRRLRHKHSVYSSNIRPEMVREGAKFLSQTEYQHSDDYNENNNNSDEEKTEDTTGNTENLNIDSEDEWEEEKHDENVAGSTDTLLSAPDFFESNERDLVYSFAPAENNQPISIFIEKTAEEQAYPGIFCGQARIPNDQRTVPVSYGEIVKSELRNMDYQRVVLLKPQNQLESMNDDDDEIECKGLLSRYPERPKSMETLSLAEFASLYERVTSTFISRSKSLCKNTKDGCLPEKQHDEDQEEDEDISYNKTTPSTSTYRERRKPKIIRSVHYNPDKDIENYHRELLMLYSPWRNEELDILAKCSTYTERFQELKPTIEIKRQLFEPYRRAIKYAEELLSNQPELDEGWNGIAPNTQHRDQQDAAQREKITNNNLTDYDIGPDLGVRVSATEDLNSYNELSNGKFCAHMRSLNQQQIQFVYNVVHQIKTSDKPVYHFLSGGAGVGKSFVTKALYQMILKFYNRRSGDDFTTPKVLLMAPTGKAAYNINGNTIHSTLRIPCNQSLQFRSLESSSLNTLQTKLGNVQLIFIDEISMVGFKMLNFIHQRLMEIKQSKEPFGGVSIIAVGDLFQLKPVMDSYIFQPPKSGYMPLAINLWEDLFCMIELTIIMRQRENKEFAELLNRLREGNHTSNDIELLKTQCIEENTTNYPHDTPHVFFSNKKVNGHNATIFQKTTSVKTTAKAKDRLIGNYKEDVITKVLESFQNKSTDVSQLSTILEIAENLTYEITLNLDCEDGLINGAACIVKKIKLTEIPFASGIIWVKFPTESTGNFLRQNKKHLYSKDIQSSWTPIEPASGQFAAGYKGESNKYTIGFLNANSLHKHIEDVRLDYSLTSADLICFCETRFLHRDNDDATKLQNFHTYRQDSNASQGYIRPSYGLAIYYKKCSFVEGYPKDVNSKTIESSLIQLQHPIKDLLVCFLYRPPKIPIKSLLSHLKNLEIKYFPKKEVILMGDFNVDWSEQNAEKQQLQKYLNSISFTQLITTPTTDDNTCIDLIFTNLHCNSIQSGTLEVFFSPHKPVWIAI</sequence>
<feature type="region of interest" description="Disordered" evidence="2">
    <location>
        <begin position="830"/>
        <end position="878"/>
    </location>
</feature>
<organism evidence="5 6">
    <name type="scientific">Mytilus edulis</name>
    <name type="common">Blue mussel</name>
    <dbReference type="NCBI Taxonomy" id="6550"/>
    <lineage>
        <taxon>Eukaryota</taxon>
        <taxon>Metazoa</taxon>
        <taxon>Spiralia</taxon>
        <taxon>Lophotrochozoa</taxon>
        <taxon>Mollusca</taxon>
        <taxon>Bivalvia</taxon>
        <taxon>Autobranchia</taxon>
        <taxon>Pteriomorphia</taxon>
        <taxon>Mytilida</taxon>
        <taxon>Mytiloidea</taxon>
        <taxon>Mytilidae</taxon>
        <taxon>Mytilinae</taxon>
        <taxon>Mytilus</taxon>
    </lineage>
</organism>
<dbReference type="SUPFAM" id="SSF56219">
    <property type="entry name" value="DNase I-like"/>
    <property type="match status" value="1"/>
</dbReference>
<feature type="domain" description="Endonuclease/exonuclease/phosphatase" evidence="3">
    <location>
        <begin position="1611"/>
        <end position="1805"/>
    </location>
</feature>
<dbReference type="Proteomes" id="UP000683360">
    <property type="component" value="Unassembled WGS sequence"/>
</dbReference>
<dbReference type="PANTHER" id="PTHR47642">
    <property type="entry name" value="ATP-DEPENDENT DNA HELICASE"/>
    <property type="match status" value="1"/>
</dbReference>
<keyword evidence="1" id="KW-0547">Nucleotide-binding</keyword>
<gene>
    <name evidence="5" type="ORF">MEDL_28451</name>
</gene>
<dbReference type="Gene3D" id="3.60.10.10">
    <property type="entry name" value="Endonuclease/exonuclease/phosphatase"/>
    <property type="match status" value="1"/>
</dbReference>